<comment type="caution">
    <text evidence="2">The sequence shown here is derived from an EMBL/GenBank/DDBJ whole genome shotgun (WGS) entry which is preliminary data.</text>
</comment>
<evidence type="ECO:0000313" key="2">
    <source>
        <dbReference type="EMBL" id="OJA12026.1"/>
    </source>
</evidence>
<dbReference type="OrthoDB" id="2660534at2759"/>
<sequence>MGRLDHTIASSKTRSTAHIAAVEHGSSTLSMRCPPSPPLLESGFQRRDNVTNSPENAPAAHIYSQPISPRNATGLNLSTRVLGDVPNTNFSIDNHVLLQQYTSFQARSGIPTVTPPYNTTVQSYGEDDRYVSVWDVNSPSDPSTHSSASDYSRPSSAGLLAPVSGDIPGRRSWIGNAVPPLQEFQPYSNSSITLAPWYEGAVNTQGYANDAGRVSQLHIAGPSNPSHVDFDNTAHLPNLAPPFPSLSISSAAVSRSETPHPNFLASHNYQIVNINGCCIDSIDLTHEGSTGGNIVVGECLRIDSPCGLWVKVDKTSIKRHAQRWHGVARGGETHRAPCTWLGCDTVLQRSAVPRHTLRQHFSERFECNGCSKYFTRWYSWRTHAQTCEFGSHGCTALYDHSTRVINIMSLWQDNS</sequence>
<dbReference type="AlphaFoldDB" id="A0A1J8QRI1"/>
<evidence type="ECO:0000313" key="3">
    <source>
        <dbReference type="Proteomes" id="UP000183567"/>
    </source>
</evidence>
<keyword evidence="3" id="KW-1185">Reference proteome</keyword>
<reference evidence="2 3" key="1">
    <citation type="submission" date="2016-03" db="EMBL/GenBank/DDBJ databases">
        <title>Comparative genomics of the ectomycorrhizal sister species Rhizopogon vinicolor and Rhizopogon vesiculosus (Basidiomycota: Boletales) reveals a divergence of the mating type B locus.</title>
        <authorList>
            <person name="Mujic A.B."/>
            <person name="Kuo A."/>
            <person name="Tritt A."/>
            <person name="Lipzen A."/>
            <person name="Chen C."/>
            <person name="Johnson J."/>
            <person name="Sharma A."/>
            <person name="Barry K."/>
            <person name="Grigoriev I.V."/>
            <person name="Spatafora J.W."/>
        </authorList>
    </citation>
    <scope>NUCLEOTIDE SEQUENCE [LARGE SCALE GENOMIC DNA]</scope>
    <source>
        <strain evidence="2 3">AM-OR11-056</strain>
    </source>
</reference>
<organism evidence="2 3">
    <name type="scientific">Rhizopogon vesiculosus</name>
    <dbReference type="NCBI Taxonomy" id="180088"/>
    <lineage>
        <taxon>Eukaryota</taxon>
        <taxon>Fungi</taxon>
        <taxon>Dikarya</taxon>
        <taxon>Basidiomycota</taxon>
        <taxon>Agaricomycotina</taxon>
        <taxon>Agaricomycetes</taxon>
        <taxon>Agaricomycetidae</taxon>
        <taxon>Boletales</taxon>
        <taxon>Suillineae</taxon>
        <taxon>Rhizopogonaceae</taxon>
        <taxon>Rhizopogon</taxon>
    </lineage>
</organism>
<evidence type="ECO:0000256" key="1">
    <source>
        <dbReference type="SAM" id="MobiDB-lite"/>
    </source>
</evidence>
<feature type="region of interest" description="Disordered" evidence="1">
    <location>
        <begin position="135"/>
        <end position="157"/>
    </location>
</feature>
<gene>
    <name evidence="2" type="ORF">AZE42_02054</name>
</gene>
<feature type="compositionally biased region" description="Low complexity" evidence="1">
    <location>
        <begin position="138"/>
        <end position="156"/>
    </location>
</feature>
<protein>
    <submittedName>
        <fullName evidence="2">Uncharacterized protein</fullName>
    </submittedName>
</protein>
<dbReference type="Proteomes" id="UP000183567">
    <property type="component" value="Unassembled WGS sequence"/>
</dbReference>
<accession>A0A1J8QRI1</accession>
<dbReference type="EMBL" id="LVVM01004827">
    <property type="protein sequence ID" value="OJA12026.1"/>
    <property type="molecule type" value="Genomic_DNA"/>
</dbReference>
<name>A0A1J8QRI1_9AGAM</name>
<proteinExistence type="predicted"/>